<accession>A0A182QFE7</accession>
<evidence type="ECO:0000256" key="1">
    <source>
        <dbReference type="SAM" id="MobiDB-lite"/>
    </source>
</evidence>
<dbReference type="InterPro" id="IPR029034">
    <property type="entry name" value="Cystine-knot_cytokine"/>
</dbReference>
<dbReference type="SUPFAM" id="SSF57501">
    <property type="entry name" value="Cystine-knot cytokines"/>
    <property type="match status" value="1"/>
</dbReference>
<dbReference type="EnsemblMetazoa" id="AFAF009079-RA">
    <property type="protein sequence ID" value="AFAF009079-PA"/>
    <property type="gene ID" value="AFAF009079"/>
</dbReference>
<dbReference type="Gene3D" id="2.10.90.10">
    <property type="entry name" value="Cystine-knot cytokines"/>
    <property type="match status" value="1"/>
</dbReference>
<proteinExistence type="predicted"/>
<evidence type="ECO:0000313" key="2">
    <source>
        <dbReference type="EnsemblMetazoa" id="AFAF009079-PA"/>
    </source>
</evidence>
<dbReference type="GO" id="GO:0035099">
    <property type="term" value="P:hemocyte migration"/>
    <property type="evidence" value="ECO:0007669"/>
    <property type="project" value="TreeGrafter"/>
</dbReference>
<keyword evidence="3" id="KW-1185">Reference proteome</keyword>
<feature type="region of interest" description="Disordered" evidence="1">
    <location>
        <begin position="222"/>
        <end position="249"/>
    </location>
</feature>
<name>A0A182QFE7_9DIPT</name>
<dbReference type="PANTHER" id="PTHR21719:SF1">
    <property type="entry name" value="FI06402P-RELATED"/>
    <property type="match status" value="1"/>
</dbReference>
<organism evidence="2 3">
    <name type="scientific">Anopheles farauti</name>
    <dbReference type="NCBI Taxonomy" id="69004"/>
    <lineage>
        <taxon>Eukaryota</taxon>
        <taxon>Metazoa</taxon>
        <taxon>Ecdysozoa</taxon>
        <taxon>Arthropoda</taxon>
        <taxon>Hexapoda</taxon>
        <taxon>Insecta</taxon>
        <taxon>Pterygota</taxon>
        <taxon>Neoptera</taxon>
        <taxon>Endopterygota</taxon>
        <taxon>Diptera</taxon>
        <taxon>Nematocera</taxon>
        <taxon>Culicoidea</taxon>
        <taxon>Culicidae</taxon>
        <taxon>Anophelinae</taxon>
        <taxon>Anopheles</taxon>
    </lineage>
</organism>
<dbReference type="Proteomes" id="UP000075886">
    <property type="component" value="Unassembled WGS sequence"/>
</dbReference>
<feature type="region of interest" description="Disordered" evidence="1">
    <location>
        <begin position="1"/>
        <end position="64"/>
    </location>
</feature>
<dbReference type="AlphaFoldDB" id="A0A182QFE7"/>
<sequence length="502" mass="55990">MAPDSEAQHQITAASSETNESTKHGNRCQANNREEGVDGIRQVSQGLHTRRKTDGASTRSEELGTTALGDKCKRKYPERYKSLTDYKQANFGSKLAVEKSYNAYSNTNFGRQQAMSHLQRVNVEGRCKVPKPKLVPASSDRTKVYIPHCTILHRCEEDTGCCMPLETCAPKSTTNVTLYFYVSNETSMDNVGVARQQHTVTTLTFSNHTECHCVRLDTTLHNDPRRGSRSRHHNAQEHSSEGSGGSSGSYAPATTGSSCMCPRHYTSVNDNESNCFCDCLSHDRDCIRFKEGFESFSIETRNVEKTLRISEASQHDLSRKLPNLRPTAKVSNTLPKLQHPIGQRYTSFYTQLGPTGGNRVLLEIRLQHAPLTPAGFVEQLVRCTRQHPEQTVTVGSYAFEHGVVGANLRQQSITHGRPVCTGTHNPERVLVVQLKCATLDKFPGRRIVPLLILRHNQTMKTVIEAYVGAFHVRTATLAALGGRFVSFLYEQLLQPVRKQTLC</sequence>
<dbReference type="PANTHER" id="PTHR21719">
    <property type="entry name" value="FI06402P-RELATED"/>
    <property type="match status" value="1"/>
</dbReference>
<evidence type="ECO:0000313" key="3">
    <source>
        <dbReference type="Proteomes" id="UP000075886"/>
    </source>
</evidence>
<feature type="compositionally biased region" description="Polar residues" evidence="1">
    <location>
        <begin position="8"/>
        <end position="19"/>
    </location>
</feature>
<dbReference type="EMBL" id="AXCN02000864">
    <property type="status" value="NOT_ANNOTATED_CDS"/>
    <property type="molecule type" value="Genomic_DNA"/>
</dbReference>
<reference evidence="3" key="1">
    <citation type="submission" date="2014-01" db="EMBL/GenBank/DDBJ databases">
        <title>The Genome Sequence of Anopheles farauti FAR1 (V2).</title>
        <authorList>
            <consortium name="The Broad Institute Genomics Platform"/>
            <person name="Neafsey D.E."/>
            <person name="Besansky N."/>
            <person name="Howell P."/>
            <person name="Walton C."/>
            <person name="Young S.K."/>
            <person name="Zeng Q."/>
            <person name="Gargeya S."/>
            <person name="Fitzgerald M."/>
            <person name="Haas B."/>
            <person name="Abouelleil A."/>
            <person name="Allen A.W."/>
            <person name="Alvarado L."/>
            <person name="Arachchi H.M."/>
            <person name="Berlin A.M."/>
            <person name="Chapman S.B."/>
            <person name="Gainer-Dewar J."/>
            <person name="Goldberg J."/>
            <person name="Griggs A."/>
            <person name="Gujja S."/>
            <person name="Hansen M."/>
            <person name="Howarth C."/>
            <person name="Imamovic A."/>
            <person name="Ireland A."/>
            <person name="Larimer J."/>
            <person name="McCowan C."/>
            <person name="Murphy C."/>
            <person name="Pearson M."/>
            <person name="Poon T.W."/>
            <person name="Priest M."/>
            <person name="Roberts A."/>
            <person name="Saif S."/>
            <person name="Shea T."/>
            <person name="Sisk P."/>
            <person name="Sykes S."/>
            <person name="Wortman J."/>
            <person name="Nusbaum C."/>
            <person name="Birren B."/>
        </authorList>
    </citation>
    <scope>NUCLEOTIDE SEQUENCE [LARGE SCALE GENOMIC DNA]</scope>
    <source>
        <strain evidence="3">FAR1</strain>
    </source>
</reference>
<dbReference type="STRING" id="69004.A0A182QFE7"/>
<protein>
    <submittedName>
        <fullName evidence="2">Uncharacterized protein</fullName>
    </submittedName>
</protein>
<reference evidence="2" key="2">
    <citation type="submission" date="2020-05" db="UniProtKB">
        <authorList>
            <consortium name="EnsemblMetazoa"/>
        </authorList>
    </citation>
    <scope>IDENTIFICATION</scope>
    <source>
        <strain evidence="2">FAR1</strain>
    </source>
</reference>
<dbReference type="VEuPathDB" id="VectorBase:AFAF009079"/>